<proteinExistence type="predicted"/>
<evidence type="ECO:0000313" key="2">
    <source>
        <dbReference type="Proteomes" id="UP001300348"/>
    </source>
</evidence>
<dbReference type="RefSeq" id="WP_189758356.1">
    <property type="nucleotide sequence ID" value="NZ_CAWPOC010000018.1"/>
</dbReference>
<name>A0ABY9XNA9_9GAMM</name>
<organism evidence="1 2">
    <name type="scientific">Xenorhabdus griffiniae</name>
    <dbReference type="NCBI Taxonomy" id="351672"/>
    <lineage>
        <taxon>Bacteria</taxon>
        <taxon>Pseudomonadati</taxon>
        <taxon>Pseudomonadota</taxon>
        <taxon>Gammaproteobacteria</taxon>
        <taxon>Enterobacterales</taxon>
        <taxon>Morganellaceae</taxon>
        <taxon>Xenorhabdus</taxon>
    </lineage>
</organism>
<keyword evidence="2" id="KW-1185">Reference proteome</keyword>
<dbReference type="GeneID" id="88855947"/>
<dbReference type="EMBL" id="CP133647">
    <property type="protein sequence ID" value="WNH04020.1"/>
    <property type="molecule type" value="Genomic_DNA"/>
</dbReference>
<evidence type="ECO:0000313" key="1">
    <source>
        <dbReference type="EMBL" id="WNH04020.1"/>
    </source>
</evidence>
<dbReference type="Proteomes" id="UP001300348">
    <property type="component" value="Chromosome"/>
</dbReference>
<sequence length="57" mass="6924">MKKIITFREKLELKKREENPEFIKAYEEAKQDLEPYFRSVSDEMNAVLKTQFPNKPF</sequence>
<accession>A0ABY9XNA9</accession>
<protein>
    <submittedName>
        <fullName evidence="1">Uncharacterized protein</fullName>
    </submittedName>
</protein>
<gene>
    <name evidence="1" type="ORF">QL112_010280</name>
</gene>
<reference evidence="1 2" key="1">
    <citation type="journal article" date="2023" name="Access Microbiol">
        <title>The genome of a steinernematid-associated Pseudomonas piscis bacterium encodes the biosynthesis of insect toxins.</title>
        <authorList>
            <person name="Awori R.M."/>
            <person name="Hendre P."/>
            <person name="Amugune N.O."/>
        </authorList>
    </citation>
    <scope>NUCLEOTIDE SEQUENCE [LARGE SCALE GENOMIC DNA]</scope>
    <source>
        <strain evidence="1 2">97</strain>
    </source>
</reference>